<dbReference type="Proteomes" id="UP001196980">
    <property type="component" value="Unassembled WGS sequence"/>
</dbReference>
<feature type="non-terminal residue" evidence="2">
    <location>
        <position position="1"/>
    </location>
</feature>
<evidence type="ECO:0000313" key="2">
    <source>
        <dbReference type="EMBL" id="MBV6343539.1"/>
    </source>
</evidence>
<sequence length="482" mass="51807">YLDVFAWFYIDKGALFFDTSAIAGGIVTGASLNLYGSSDSSTTDFDLTLQTGGATYPHDPMQTTDYNKSYYSGNGGSKTTSGWNTAGYNEITLSSSGMGWIDTSGTTKFMVRSSREIAGTIPAFTIDERVAYYDGGCGNISRTPYLSVNYTCGDWLDDYTYRKVFGITGSSAGTQTNYQMRVNVYAASGTDSGSSVYLNYTIQADFDDVRFTTPSGTSLDSWVETYTSNVSAVFWVEFDSIAASPSVTQFLMYYGNSAATSGSNGDNTFIFFDDFLGTSLNTSKWAGDTAYASVSGGMLTYQNGSAAWRAIYGQTATGSTSYAIRANGNLDETESAYGSQTPTGSHKAYIYRSSSTTYYLTRDGVTQSLNTTNFSIDAYKTIELAVRGGSGVYGFENDVARSPAYVTVTPPNSADMRAAISTYTTNGIKVDWILLRKYVYPEPSISSWGSPNTLPAPTGTSASDGTYTDKVIVSWTEPCGAS</sequence>
<accession>A0ABS6S531</accession>
<feature type="domain" description="DUF2341" evidence="1">
    <location>
        <begin position="205"/>
        <end position="285"/>
    </location>
</feature>
<evidence type="ECO:0000259" key="1">
    <source>
        <dbReference type="Pfam" id="PF10102"/>
    </source>
</evidence>
<name>A0ABS6S531_9BACT</name>
<reference evidence="2 3" key="1">
    <citation type="journal article" date="2020" name="J Geophys Res Biogeosci">
        <title>Magnetotaxis as an Adaptation to Enable Bacterial Shuttling of Microbial Sulfur and Sulfur Cycling Across Aquatic Oxic#Anoxic Interfaces.</title>
        <authorList>
            <person name="Li J."/>
            <person name="Liu P."/>
            <person name="Wang J."/>
            <person name="Roberts A.P."/>
            <person name="Pan Y."/>
        </authorList>
    </citation>
    <scope>NUCLEOTIDE SEQUENCE [LARGE SCALE GENOMIC DNA]</scope>
    <source>
        <strain evidence="2 3">MYR-1_YQ</strain>
    </source>
</reference>
<keyword evidence="3" id="KW-1185">Reference proteome</keyword>
<comment type="caution">
    <text evidence="2">The sequence shown here is derived from an EMBL/GenBank/DDBJ whole genome shotgun (WGS) entry which is preliminary data.</text>
</comment>
<feature type="non-terminal residue" evidence="2">
    <location>
        <position position="482"/>
    </location>
</feature>
<dbReference type="RefSeq" id="WP_218254154.1">
    <property type="nucleotide sequence ID" value="NZ_JABXWD010000649.1"/>
</dbReference>
<dbReference type="Pfam" id="PF10102">
    <property type="entry name" value="DUF2341"/>
    <property type="match status" value="1"/>
</dbReference>
<dbReference type="EMBL" id="JABXWD010000649">
    <property type="protein sequence ID" value="MBV6343539.1"/>
    <property type="molecule type" value="Genomic_DNA"/>
</dbReference>
<proteinExistence type="predicted"/>
<gene>
    <name evidence="2" type="ORF">HWQ67_18370</name>
</gene>
<evidence type="ECO:0000313" key="3">
    <source>
        <dbReference type="Proteomes" id="UP001196980"/>
    </source>
</evidence>
<protein>
    <submittedName>
        <fullName evidence="2">DUF2341 domain-containing protein</fullName>
    </submittedName>
</protein>
<dbReference type="InterPro" id="IPR018765">
    <property type="entry name" value="DUF2341"/>
</dbReference>
<organism evidence="2 3">
    <name type="scientific">Candidatus Magnetobacterium casense</name>
    <dbReference type="NCBI Taxonomy" id="1455061"/>
    <lineage>
        <taxon>Bacteria</taxon>
        <taxon>Pseudomonadati</taxon>
        <taxon>Nitrospirota</taxon>
        <taxon>Thermodesulfovibrionia</taxon>
        <taxon>Thermodesulfovibrionales</taxon>
        <taxon>Candidatus Magnetobacteriaceae</taxon>
        <taxon>Candidatus Magnetobacterium</taxon>
    </lineage>
</organism>